<name>A0A7I5EB74_HAECO</name>
<evidence type="ECO:0000313" key="2">
    <source>
        <dbReference type="WBParaSite" id="HCON_00120220-00001"/>
    </source>
</evidence>
<evidence type="ECO:0000313" key="1">
    <source>
        <dbReference type="Proteomes" id="UP000025227"/>
    </source>
</evidence>
<proteinExistence type="predicted"/>
<dbReference type="AlphaFoldDB" id="A0A7I5EB74"/>
<reference evidence="2" key="1">
    <citation type="submission" date="2020-12" db="UniProtKB">
        <authorList>
            <consortium name="WormBaseParasite"/>
        </authorList>
    </citation>
    <scope>IDENTIFICATION</scope>
    <source>
        <strain evidence="2">MHco3</strain>
    </source>
</reference>
<dbReference type="WBParaSite" id="HCON_00120220-00001">
    <property type="protein sequence ID" value="HCON_00120220-00001"/>
    <property type="gene ID" value="HCON_00120220"/>
</dbReference>
<accession>A0A7I5EB74</accession>
<sequence length="55" mass="6313">MGVRTPVTCTTNKKNLNKQRIEVLMQMTHSSDLSATDFNSINQSFRHFNQVSVRT</sequence>
<keyword evidence="1" id="KW-1185">Reference proteome</keyword>
<dbReference type="Proteomes" id="UP000025227">
    <property type="component" value="Unplaced"/>
</dbReference>
<protein>
    <submittedName>
        <fullName evidence="2">Ovule protein</fullName>
    </submittedName>
</protein>
<organism evidence="1 2">
    <name type="scientific">Haemonchus contortus</name>
    <name type="common">Barber pole worm</name>
    <dbReference type="NCBI Taxonomy" id="6289"/>
    <lineage>
        <taxon>Eukaryota</taxon>
        <taxon>Metazoa</taxon>
        <taxon>Ecdysozoa</taxon>
        <taxon>Nematoda</taxon>
        <taxon>Chromadorea</taxon>
        <taxon>Rhabditida</taxon>
        <taxon>Rhabditina</taxon>
        <taxon>Rhabditomorpha</taxon>
        <taxon>Strongyloidea</taxon>
        <taxon>Trichostrongylidae</taxon>
        <taxon>Haemonchus</taxon>
    </lineage>
</organism>